<dbReference type="SUPFAM" id="SSF55021">
    <property type="entry name" value="ACT-like"/>
    <property type="match status" value="1"/>
</dbReference>
<organism evidence="3 4">
    <name type="scientific">Salinactinospora qingdaonensis</name>
    <dbReference type="NCBI Taxonomy" id="702744"/>
    <lineage>
        <taxon>Bacteria</taxon>
        <taxon>Bacillati</taxon>
        <taxon>Actinomycetota</taxon>
        <taxon>Actinomycetes</taxon>
        <taxon>Streptosporangiales</taxon>
        <taxon>Nocardiopsidaceae</taxon>
        <taxon>Salinactinospora</taxon>
    </lineage>
</organism>
<dbReference type="CDD" id="cd02116">
    <property type="entry name" value="ACT"/>
    <property type="match status" value="1"/>
</dbReference>
<feature type="domain" description="ACT" evidence="2">
    <location>
        <begin position="5"/>
        <end position="76"/>
    </location>
</feature>
<dbReference type="InterPro" id="IPR045865">
    <property type="entry name" value="ACT-like_dom_sf"/>
</dbReference>
<dbReference type="SUPFAM" id="SSF55729">
    <property type="entry name" value="Acyl-CoA N-acyltransferases (Nat)"/>
    <property type="match status" value="1"/>
</dbReference>
<reference evidence="4" key="1">
    <citation type="journal article" date="2019" name="Int. J. Syst. Evol. Microbiol.">
        <title>The Global Catalogue of Microorganisms (GCM) 10K type strain sequencing project: providing services to taxonomists for standard genome sequencing and annotation.</title>
        <authorList>
            <consortium name="The Broad Institute Genomics Platform"/>
            <consortium name="The Broad Institute Genome Sequencing Center for Infectious Disease"/>
            <person name="Wu L."/>
            <person name="Ma J."/>
        </authorList>
    </citation>
    <scope>NUCLEOTIDE SEQUENCE [LARGE SCALE GENOMIC DNA]</scope>
    <source>
        <strain evidence="4">JCM 17137</strain>
    </source>
</reference>
<evidence type="ECO:0000313" key="3">
    <source>
        <dbReference type="EMBL" id="GAA3727204.1"/>
    </source>
</evidence>
<feature type="domain" description="N-acetyltransferase" evidence="1">
    <location>
        <begin position="189"/>
        <end position="349"/>
    </location>
</feature>
<dbReference type="Pfam" id="PF13302">
    <property type="entry name" value="Acetyltransf_3"/>
    <property type="match status" value="1"/>
</dbReference>
<dbReference type="RefSeq" id="WP_344966805.1">
    <property type="nucleotide sequence ID" value="NZ_BAABDD010000002.1"/>
</dbReference>
<dbReference type="CDD" id="cd04301">
    <property type="entry name" value="NAT_SF"/>
    <property type="match status" value="1"/>
</dbReference>
<comment type="caution">
    <text evidence="3">The sequence shown here is derived from an EMBL/GenBank/DDBJ whole genome shotgun (WGS) entry which is preliminary data.</text>
</comment>
<dbReference type="InterPro" id="IPR016181">
    <property type="entry name" value="Acyl_CoA_acyltransferase"/>
</dbReference>
<evidence type="ECO:0000259" key="1">
    <source>
        <dbReference type="PROSITE" id="PS51186"/>
    </source>
</evidence>
<dbReference type="PROSITE" id="PS51671">
    <property type="entry name" value="ACT"/>
    <property type="match status" value="1"/>
</dbReference>
<gene>
    <name evidence="3" type="ORF">GCM10022402_04830</name>
</gene>
<accession>A0ABP7F0L6</accession>
<dbReference type="EMBL" id="BAABDD010000002">
    <property type="protein sequence ID" value="GAA3727204.1"/>
    <property type="molecule type" value="Genomic_DNA"/>
</dbReference>
<keyword evidence="4" id="KW-1185">Reference proteome</keyword>
<evidence type="ECO:0000259" key="2">
    <source>
        <dbReference type="PROSITE" id="PS51671"/>
    </source>
</evidence>
<dbReference type="Gene3D" id="3.40.630.30">
    <property type="match status" value="1"/>
</dbReference>
<name>A0ABP7F0L6_9ACTN</name>
<sequence>MALWRIRTAVEDRPGRLAEVVGVLAEHGGNILGLSIHTDAVGVVDEFVVDFPGDHRCAVAELDNRSRDGDVVAVPAAPRELGDDLTRALLLTTRLRSEPNRLPEALRELLHADSASWSGLGATPEFPEEPESTMLVPVGPMRAVRVRRPDRPFTWTESARADALVRSVMPPTGPAPTDGLVTTHHSLELSVRQVGSADAESLQRLHKRCSAETVHRRYFSTVRELSPRTLGVFCDPEHGLTLAAWPMRGDAPVALAHLMYTLDPGVGEIAFLVEDAWQGQGIGTCMARVLTAIAADWGLAEVRAETVPDNAPMQRVMRRLGATVRPPKDGVVQARLPIGGTVPERRPGRLMTLLSQTGAPGMPLSGAPAW</sequence>
<protein>
    <recommendedName>
        <fullName evidence="5">Protein N-acetyltransferase, RimJ/RimL family</fullName>
    </recommendedName>
</protein>
<dbReference type="Gene3D" id="3.30.70.260">
    <property type="match status" value="1"/>
</dbReference>
<dbReference type="InterPro" id="IPR002912">
    <property type="entry name" value="ACT_dom"/>
</dbReference>
<dbReference type="Pfam" id="PF01842">
    <property type="entry name" value="ACT"/>
    <property type="match status" value="1"/>
</dbReference>
<dbReference type="Proteomes" id="UP001500908">
    <property type="component" value="Unassembled WGS sequence"/>
</dbReference>
<evidence type="ECO:0000313" key="4">
    <source>
        <dbReference type="Proteomes" id="UP001500908"/>
    </source>
</evidence>
<dbReference type="InterPro" id="IPR000182">
    <property type="entry name" value="GNAT_dom"/>
</dbReference>
<proteinExistence type="predicted"/>
<evidence type="ECO:0008006" key="5">
    <source>
        <dbReference type="Google" id="ProtNLM"/>
    </source>
</evidence>
<dbReference type="PROSITE" id="PS51186">
    <property type="entry name" value="GNAT"/>
    <property type="match status" value="1"/>
</dbReference>